<proteinExistence type="predicted"/>
<dbReference type="EMBL" id="JBHSWJ010000002">
    <property type="protein sequence ID" value="MFC6712468.1"/>
    <property type="molecule type" value="Genomic_DNA"/>
</dbReference>
<organism evidence="1 2">
    <name type="scientific">Branchiibius cervicis</name>
    <dbReference type="NCBI Taxonomy" id="908252"/>
    <lineage>
        <taxon>Bacteria</taxon>
        <taxon>Bacillati</taxon>
        <taxon>Actinomycetota</taxon>
        <taxon>Actinomycetes</taxon>
        <taxon>Micrococcales</taxon>
        <taxon>Dermacoccaceae</taxon>
        <taxon>Branchiibius</taxon>
    </lineage>
</organism>
<name>A0ABW2AN10_9MICO</name>
<evidence type="ECO:0000313" key="2">
    <source>
        <dbReference type="Proteomes" id="UP001596356"/>
    </source>
</evidence>
<accession>A0ABW2AN10</accession>
<comment type="caution">
    <text evidence="1">The sequence shown here is derived from an EMBL/GenBank/DDBJ whole genome shotgun (WGS) entry which is preliminary data.</text>
</comment>
<keyword evidence="2" id="KW-1185">Reference proteome</keyword>
<evidence type="ECO:0000313" key="1">
    <source>
        <dbReference type="EMBL" id="MFC6712468.1"/>
    </source>
</evidence>
<dbReference type="InterPro" id="IPR036689">
    <property type="entry name" value="ESAT-6-like_sf"/>
</dbReference>
<dbReference type="Proteomes" id="UP001596356">
    <property type="component" value="Unassembled WGS sequence"/>
</dbReference>
<dbReference type="SUPFAM" id="SSF140453">
    <property type="entry name" value="EsxAB dimer-like"/>
    <property type="match status" value="1"/>
</dbReference>
<dbReference type="Gene3D" id="1.10.287.1060">
    <property type="entry name" value="ESAT-6-like"/>
    <property type="match status" value="1"/>
</dbReference>
<gene>
    <name evidence="1" type="ORF">ACFQBT_00805</name>
</gene>
<dbReference type="RefSeq" id="WP_377819936.1">
    <property type="nucleotide sequence ID" value="NZ_JBHSWJ010000002.1"/>
</dbReference>
<sequence length="102" mass="11205">MDDAQTIREVARAVATMAQDLRDEGVRVAGRATVHWSGSAAAQYHSKLREGCDDYRRLSGDLERLHDTLLSHARHVEDHESFLTGLTQVVSPVRLLLPGGAS</sequence>
<reference evidence="2" key="1">
    <citation type="journal article" date="2019" name="Int. J. Syst. Evol. Microbiol.">
        <title>The Global Catalogue of Microorganisms (GCM) 10K type strain sequencing project: providing services to taxonomists for standard genome sequencing and annotation.</title>
        <authorList>
            <consortium name="The Broad Institute Genomics Platform"/>
            <consortium name="The Broad Institute Genome Sequencing Center for Infectious Disease"/>
            <person name="Wu L."/>
            <person name="Ma J."/>
        </authorList>
    </citation>
    <scope>NUCLEOTIDE SEQUENCE [LARGE SCALE GENOMIC DNA]</scope>
    <source>
        <strain evidence="2">NBRC 106593</strain>
    </source>
</reference>
<protein>
    <submittedName>
        <fullName evidence="1">WXG100 family type VII secretion target</fullName>
    </submittedName>
</protein>